<name>A0A850NUK6_9PROT</name>
<feature type="domain" description="OmpA-like" evidence="5">
    <location>
        <begin position="208"/>
        <end position="323"/>
    </location>
</feature>
<evidence type="ECO:0000256" key="2">
    <source>
        <dbReference type="ARBA" id="ARBA00023136"/>
    </source>
</evidence>
<gene>
    <name evidence="6" type="ORF">HUK83_04905</name>
</gene>
<sequence>MQVGMWWRSGRTVAVSLLAGWFSIVPMALAEDVKGSSDHALLPRFPGATIKAYKAANYDEAELPNSRIDSRDAPLLQLAGRVTQIGYEVPATTSVAELAANYASLLDREHFTKVFSCRGDACGEQFASVVVNSGKVMPDAFPVAFNDKARAYLGKRSDAAGDTWVFLYLTDGSSSNERNNIYEEIVEPKALDTNQIRTIDAATLKGDIARDGRVALYGLYFDTDRSEVRADSKPQLDQMIAVLHDNPGWRVYIVGHTDNRGGLAHNLALSQARADAVTKALVEQGKIGADRIVARGVASLAPVASNADEAGQARNRRVEMVLQ</sequence>
<dbReference type="RefSeq" id="WP_176622568.1">
    <property type="nucleotide sequence ID" value="NZ_JABXXQ010000057.1"/>
</dbReference>
<evidence type="ECO:0000256" key="1">
    <source>
        <dbReference type="ARBA" id="ARBA00004442"/>
    </source>
</evidence>
<reference evidence="6 7" key="1">
    <citation type="submission" date="2020-06" db="EMBL/GenBank/DDBJ databases">
        <title>Description of novel acetic acid bacteria.</title>
        <authorList>
            <person name="Sombolestani A."/>
        </authorList>
    </citation>
    <scope>NUCLEOTIDE SEQUENCE [LARGE SCALE GENOMIC DNA]</scope>
    <source>
        <strain evidence="6 7">LMG 26838</strain>
    </source>
</reference>
<dbReference type="Pfam" id="PF16234">
    <property type="entry name" value="DUF4892"/>
    <property type="match status" value="1"/>
</dbReference>
<proteinExistence type="predicted"/>
<dbReference type="PRINTS" id="PR01021">
    <property type="entry name" value="OMPADOMAIN"/>
</dbReference>
<dbReference type="SUPFAM" id="SSF103088">
    <property type="entry name" value="OmpA-like"/>
    <property type="match status" value="1"/>
</dbReference>
<evidence type="ECO:0000313" key="6">
    <source>
        <dbReference type="EMBL" id="NVN29677.1"/>
    </source>
</evidence>
<dbReference type="Pfam" id="PF00691">
    <property type="entry name" value="OmpA"/>
    <property type="match status" value="1"/>
</dbReference>
<dbReference type="InterPro" id="IPR036737">
    <property type="entry name" value="OmpA-like_sf"/>
</dbReference>
<evidence type="ECO:0000256" key="4">
    <source>
        <dbReference type="PROSITE-ProRule" id="PRU00473"/>
    </source>
</evidence>
<keyword evidence="3" id="KW-0998">Cell outer membrane</keyword>
<dbReference type="Gene3D" id="3.30.1330.60">
    <property type="entry name" value="OmpA-like domain"/>
    <property type="match status" value="1"/>
</dbReference>
<evidence type="ECO:0000256" key="3">
    <source>
        <dbReference type="ARBA" id="ARBA00023237"/>
    </source>
</evidence>
<dbReference type="InterPro" id="IPR050330">
    <property type="entry name" value="Bact_OuterMem_StrucFunc"/>
</dbReference>
<dbReference type="PANTHER" id="PTHR30329:SF21">
    <property type="entry name" value="LIPOPROTEIN YIAD-RELATED"/>
    <property type="match status" value="1"/>
</dbReference>
<dbReference type="PANTHER" id="PTHR30329">
    <property type="entry name" value="STATOR ELEMENT OF FLAGELLAR MOTOR COMPLEX"/>
    <property type="match status" value="1"/>
</dbReference>
<comment type="caution">
    <text evidence="6">The sequence shown here is derived from an EMBL/GenBank/DDBJ whole genome shotgun (WGS) entry which is preliminary data.</text>
</comment>
<evidence type="ECO:0000313" key="7">
    <source>
        <dbReference type="Proteomes" id="UP000565205"/>
    </source>
</evidence>
<comment type="subcellular location">
    <subcellularLocation>
        <location evidence="1">Cell outer membrane</location>
    </subcellularLocation>
</comment>
<keyword evidence="2 4" id="KW-0472">Membrane</keyword>
<dbReference type="InterPro" id="IPR032608">
    <property type="entry name" value="DUF4892"/>
</dbReference>
<dbReference type="GO" id="GO:0009279">
    <property type="term" value="C:cell outer membrane"/>
    <property type="evidence" value="ECO:0007669"/>
    <property type="project" value="UniProtKB-SubCell"/>
</dbReference>
<dbReference type="CDD" id="cd07185">
    <property type="entry name" value="OmpA_C-like"/>
    <property type="match status" value="1"/>
</dbReference>
<evidence type="ECO:0000259" key="5">
    <source>
        <dbReference type="PROSITE" id="PS51123"/>
    </source>
</evidence>
<dbReference type="InterPro" id="IPR006664">
    <property type="entry name" value="OMP_bac"/>
</dbReference>
<accession>A0A850NUK6</accession>
<dbReference type="Proteomes" id="UP000565205">
    <property type="component" value="Unassembled WGS sequence"/>
</dbReference>
<protein>
    <submittedName>
        <fullName evidence="6">DUF4892 domain-containing protein</fullName>
    </submittedName>
</protein>
<dbReference type="InterPro" id="IPR006665">
    <property type="entry name" value="OmpA-like"/>
</dbReference>
<organism evidence="6 7">
    <name type="scientific">Endobacter medicaginis</name>
    <dbReference type="NCBI Taxonomy" id="1181271"/>
    <lineage>
        <taxon>Bacteria</taxon>
        <taxon>Pseudomonadati</taxon>
        <taxon>Pseudomonadota</taxon>
        <taxon>Alphaproteobacteria</taxon>
        <taxon>Acetobacterales</taxon>
        <taxon>Acetobacteraceae</taxon>
        <taxon>Endobacter</taxon>
    </lineage>
</organism>
<dbReference type="AlphaFoldDB" id="A0A850NUK6"/>
<dbReference type="PROSITE" id="PS51123">
    <property type="entry name" value="OMPA_2"/>
    <property type="match status" value="1"/>
</dbReference>
<dbReference type="EMBL" id="JABXXQ010000057">
    <property type="protein sequence ID" value="NVN29677.1"/>
    <property type="molecule type" value="Genomic_DNA"/>
</dbReference>